<reference evidence="1 2" key="1">
    <citation type="submission" date="2019-05" db="EMBL/GenBank/DDBJ databases">
        <title>Another draft genome of Portunus trituberculatus and its Hox gene families provides insights of decapod evolution.</title>
        <authorList>
            <person name="Jeong J.-H."/>
            <person name="Song I."/>
            <person name="Kim S."/>
            <person name="Choi T."/>
            <person name="Kim D."/>
            <person name="Ryu S."/>
            <person name="Kim W."/>
        </authorList>
    </citation>
    <scope>NUCLEOTIDE SEQUENCE [LARGE SCALE GENOMIC DNA]</scope>
    <source>
        <tissue evidence="1">Muscle</tissue>
    </source>
</reference>
<evidence type="ECO:0000313" key="2">
    <source>
        <dbReference type="Proteomes" id="UP000324222"/>
    </source>
</evidence>
<proteinExistence type="predicted"/>
<protein>
    <submittedName>
        <fullName evidence="1">Uncharacterized protein</fullName>
    </submittedName>
</protein>
<dbReference type="AlphaFoldDB" id="A0A5B7ITC1"/>
<evidence type="ECO:0000313" key="1">
    <source>
        <dbReference type="EMBL" id="MPC83424.1"/>
    </source>
</evidence>
<accession>A0A5B7ITC1</accession>
<dbReference type="Proteomes" id="UP000324222">
    <property type="component" value="Unassembled WGS sequence"/>
</dbReference>
<gene>
    <name evidence="1" type="ORF">E2C01_078133</name>
</gene>
<comment type="caution">
    <text evidence="1">The sequence shown here is derived from an EMBL/GenBank/DDBJ whole genome shotgun (WGS) entry which is preliminary data.</text>
</comment>
<dbReference type="EMBL" id="VSRR010062498">
    <property type="protein sequence ID" value="MPC83424.1"/>
    <property type="molecule type" value="Genomic_DNA"/>
</dbReference>
<sequence>MMQSGYDVLGAVYDDATTNTIPDTTLSSCQGITARCIYGNVNVAAVVQWNHARVGVTRGLQAHGFESCPRSECRLGFLTRGKGFLADGL</sequence>
<organism evidence="1 2">
    <name type="scientific">Portunus trituberculatus</name>
    <name type="common">Swimming crab</name>
    <name type="synonym">Neptunus trituberculatus</name>
    <dbReference type="NCBI Taxonomy" id="210409"/>
    <lineage>
        <taxon>Eukaryota</taxon>
        <taxon>Metazoa</taxon>
        <taxon>Ecdysozoa</taxon>
        <taxon>Arthropoda</taxon>
        <taxon>Crustacea</taxon>
        <taxon>Multicrustacea</taxon>
        <taxon>Malacostraca</taxon>
        <taxon>Eumalacostraca</taxon>
        <taxon>Eucarida</taxon>
        <taxon>Decapoda</taxon>
        <taxon>Pleocyemata</taxon>
        <taxon>Brachyura</taxon>
        <taxon>Eubrachyura</taxon>
        <taxon>Portunoidea</taxon>
        <taxon>Portunidae</taxon>
        <taxon>Portuninae</taxon>
        <taxon>Portunus</taxon>
    </lineage>
</organism>
<keyword evidence="2" id="KW-1185">Reference proteome</keyword>
<name>A0A5B7ITC1_PORTR</name>